<evidence type="ECO:0000256" key="1">
    <source>
        <dbReference type="SAM" id="SignalP"/>
    </source>
</evidence>
<accession>A0AAD6GDX2</accession>
<gene>
    <name evidence="2" type="ORF">N7494_005783</name>
</gene>
<dbReference type="EMBL" id="JAQIZZ010000005">
    <property type="protein sequence ID" value="KAJ5540707.1"/>
    <property type="molecule type" value="Genomic_DNA"/>
</dbReference>
<feature type="signal peptide" evidence="1">
    <location>
        <begin position="1"/>
        <end position="19"/>
    </location>
</feature>
<name>A0AAD6GDX2_9EURO</name>
<evidence type="ECO:0008006" key="4">
    <source>
        <dbReference type="Google" id="ProtNLM"/>
    </source>
</evidence>
<keyword evidence="3" id="KW-1185">Reference proteome</keyword>
<keyword evidence="1" id="KW-0732">Signal</keyword>
<comment type="caution">
    <text evidence="2">The sequence shown here is derived from an EMBL/GenBank/DDBJ whole genome shotgun (WGS) entry which is preliminary data.</text>
</comment>
<evidence type="ECO:0000313" key="2">
    <source>
        <dbReference type="EMBL" id="KAJ5540707.1"/>
    </source>
</evidence>
<evidence type="ECO:0000313" key="3">
    <source>
        <dbReference type="Proteomes" id="UP001220324"/>
    </source>
</evidence>
<organism evidence="2 3">
    <name type="scientific">Penicillium frequentans</name>
    <dbReference type="NCBI Taxonomy" id="3151616"/>
    <lineage>
        <taxon>Eukaryota</taxon>
        <taxon>Fungi</taxon>
        <taxon>Dikarya</taxon>
        <taxon>Ascomycota</taxon>
        <taxon>Pezizomycotina</taxon>
        <taxon>Eurotiomycetes</taxon>
        <taxon>Eurotiomycetidae</taxon>
        <taxon>Eurotiales</taxon>
        <taxon>Aspergillaceae</taxon>
        <taxon>Penicillium</taxon>
    </lineage>
</organism>
<proteinExistence type="predicted"/>
<protein>
    <recommendedName>
        <fullName evidence="4">Hydrophobin</fullName>
    </recommendedName>
</protein>
<feature type="chain" id="PRO_5041995009" description="Hydrophobin" evidence="1">
    <location>
        <begin position="20"/>
        <end position="157"/>
    </location>
</feature>
<dbReference type="Proteomes" id="UP001220324">
    <property type="component" value="Unassembled WGS sequence"/>
</dbReference>
<sequence>MRINVAAFSLASSLTTGMATPALDHRNYTGDMSIPEKNGLAIEQTPPTCNAVACIGLTGTLTCVLSAISGGDTTALQHCLSGGLGEICSCAACIPQVNNFLQALGICVTALDINNITASSLSRLFTAMSEMKTTATPTSKFDASQTVPVSSTSILYI</sequence>
<reference evidence="2 3" key="1">
    <citation type="journal article" date="2023" name="IMA Fungus">
        <title>Comparative genomic study of the Penicillium genus elucidates a diverse pangenome and 15 lateral gene transfer events.</title>
        <authorList>
            <person name="Petersen C."/>
            <person name="Sorensen T."/>
            <person name="Nielsen M.R."/>
            <person name="Sondergaard T.E."/>
            <person name="Sorensen J.L."/>
            <person name="Fitzpatrick D.A."/>
            <person name="Frisvad J.C."/>
            <person name="Nielsen K.L."/>
        </authorList>
    </citation>
    <scope>NUCLEOTIDE SEQUENCE [LARGE SCALE GENOMIC DNA]</scope>
    <source>
        <strain evidence="2 3">IBT 35679</strain>
    </source>
</reference>
<dbReference type="AlphaFoldDB" id="A0AAD6GDX2"/>